<dbReference type="Proteomes" id="UP000309872">
    <property type="component" value="Unassembled WGS sequence"/>
</dbReference>
<gene>
    <name evidence="1" type="ORF">FAZ19_16085</name>
</gene>
<dbReference type="OrthoDB" id="5377264at2"/>
<reference evidence="1 2" key="1">
    <citation type="submission" date="2019-04" db="EMBL/GenBank/DDBJ databases">
        <title>Sphingobacterium olei sp. nov., isolated from oil-contaminated soil.</title>
        <authorList>
            <person name="Liu B."/>
        </authorList>
    </citation>
    <scope>NUCLEOTIDE SEQUENCE [LARGE SCALE GENOMIC DNA]</scope>
    <source>
        <strain evidence="1 2">Y3L14</strain>
    </source>
</reference>
<dbReference type="AlphaFoldDB" id="A0A4U0GXA1"/>
<name>A0A4U0GXA1_9SPHI</name>
<dbReference type="EMBL" id="SUKA01000005">
    <property type="protein sequence ID" value="TJY63785.1"/>
    <property type="molecule type" value="Genomic_DNA"/>
</dbReference>
<sequence length="202" mass="23447">MRLLFIILSIFPTILFSQEKKEKKVFQDDVYGSGNIEFKIKEKIGSLKILETKRGFKDITLGMNFSLIQDEFETLENDTLLTSSPGITYFKSLNENHYKIGDHIELNNLYVGVFNNKVIYITAFFDKRFDKSVFDTFKSAYGGLFKQPNQFIEDYFWISKSVSLCLDIDNLSNGNFVFVDNDISEQHKDYTRKLTSKAISDL</sequence>
<protein>
    <submittedName>
        <fullName evidence="1">Uncharacterized protein</fullName>
    </submittedName>
</protein>
<proteinExistence type="predicted"/>
<keyword evidence="2" id="KW-1185">Reference proteome</keyword>
<evidence type="ECO:0000313" key="1">
    <source>
        <dbReference type="EMBL" id="TJY63785.1"/>
    </source>
</evidence>
<accession>A0A4U0GXA1</accession>
<organism evidence="1 2">
    <name type="scientific">Sphingobacterium alkalisoli</name>
    <dbReference type="NCBI Taxonomy" id="1874115"/>
    <lineage>
        <taxon>Bacteria</taxon>
        <taxon>Pseudomonadati</taxon>
        <taxon>Bacteroidota</taxon>
        <taxon>Sphingobacteriia</taxon>
        <taxon>Sphingobacteriales</taxon>
        <taxon>Sphingobacteriaceae</taxon>
        <taxon>Sphingobacterium</taxon>
    </lineage>
</organism>
<dbReference type="RefSeq" id="WP_136821777.1">
    <property type="nucleotide sequence ID" value="NZ_BMJX01000005.1"/>
</dbReference>
<comment type="caution">
    <text evidence="1">The sequence shown here is derived from an EMBL/GenBank/DDBJ whole genome shotgun (WGS) entry which is preliminary data.</text>
</comment>
<evidence type="ECO:0000313" key="2">
    <source>
        <dbReference type="Proteomes" id="UP000309872"/>
    </source>
</evidence>